<dbReference type="InterPro" id="IPR016186">
    <property type="entry name" value="C-type_lectin-like/link_sf"/>
</dbReference>
<dbReference type="SUPFAM" id="SSF56436">
    <property type="entry name" value="C-type lectin-like"/>
    <property type="match status" value="1"/>
</dbReference>
<dbReference type="InterPro" id="IPR025667">
    <property type="entry name" value="SprB_repeat"/>
</dbReference>
<dbReference type="InterPro" id="IPR016187">
    <property type="entry name" value="CTDL_fold"/>
</dbReference>
<dbReference type="Pfam" id="PF00059">
    <property type="entry name" value="Lectin_C"/>
    <property type="match status" value="1"/>
</dbReference>
<dbReference type="Pfam" id="PF17963">
    <property type="entry name" value="Big_9"/>
    <property type="match status" value="1"/>
</dbReference>
<feature type="signal peptide" evidence="1">
    <location>
        <begin position="1"/>
        <end position="23"/>
    </location>
</feature>
<name>A0A5M6DQ08_9BACT</name>
<dbReference type="Pfam" id="PF18962">
    <property type="entry name" value="Por_Secre_tail"/>
    <property type="match status" value="1"/>
</dbReference>
<dbReference type="Gene3D" id="3.10.100.10">
    <property type="entry name" value="Mannose-Binding Protein A, subunit A"/>
    <property type="match status" value="1"/>
</dbReference>
<feature type="domain" description="C-type lectin" evidence="2">
    <location>
        <begin position="120"/>
        <end position="231"/>
    </location>
</feature>
<dbReference type="NCBIfam" id="TIGR04183">
    <property type="entry name" value="Por_Secre_tail"/>
    <property type="match status" value="1"/>
</dbReference>
<dbReference type="InterPro" id="IPR001304">
    <property type="entry name" value="C-type_lectin-like"/>
</dbReference>
<dbReference type="AlphaFoldDB" id="A0A5M6DQ08"/>
<accession>A0A5M6DQ08</accession>
<dbReference type="RefSeq" id="WP_150087464.1">
    <property type="nucleotide sequence ID" value="NZ_VWSF01000003.1"/>
</dbReference>
<dbReference type="Gene3D" id="2.60.40.740">
    <property type="match status" value="2"/>
</dbReference>
<evidence type="ECO:0000313" key="4">
    <source>
        <dbReference type="Proteomes" id="UP000323426"/>
    </source>
</evidence>
<comment type="caution">
    <text evidence="3">The sequence shown here is derived from an EMBL/GenBank/DDBJ whole genome shotgun (WGS) entry which is preliminary data.</text>
</comment>
<keyword evidence="4" id="KW-1185">Reference proteome</keyword>
<protein>
    <submittedName>
        <fullName evidence="3">T9SS type A sorting domain-containing protein</fullName>
    </submittedName>
</protein>
<dbReference type="InterPro" id="IPR034007">
    <property type="entry name" value="CTLD_bac"/>
</dbReference>
<feature type="chain" id="PRO_5024435984" evidence="1">
    <location>
        <begin position="24"/>
        <end position="617"/>
    </location>
</feature>
<proteinExistence type="predicted"/>
<evidence type="ECO:0000259" key="2">
    <source>
        <dbReference type="PROSITE" id="PS50041"/>
    </source>
</evidence>
<dbReference type="Gene3D" id="2.60.40.3440">
    <property type="match status" value="1"/>
</dbReference>
<dbReference type="CDD" id="cd03603">
    <property type="entry name" value="CLECT_VCBS"/>
    <property type="match status" value="1"/>
</dbReference>
<dbReference type="SMART" id="SM00034">
    <property type="entry name" value="CLECT"/>
    <property type="match status" value="1"/>
</dbReference>
<evidence type="ECO:0000313" key="3">
    <source>
        <dbReference type="EMBL" id="KAA5548332.1"/>
    </source>
</evidence>
<organism evidence="3 4">
    <name type="scientific">Adhaeribacter rhizoryzae</name>
    <dbReference type="NCBI Taxonomy" id="2607907"/>
    <lineage>
        <taxon>Bacteria</taxon>
        <taxon>Pseudomonadati</taxon>
        <taxon>Bacteroidota</taxon>
        <taxon>Cytophagia</taxon>
        <taxon>Cytophagales</taxon>
        <taxon>Hymenobacteraceae</taxon>
        <taxon>Adhaeribacter</taxon>
    </lineage>
</organism>
<reference evidence="3 4" key="1">
    <citation type="submission" date="2019-09" db="EMBL/GenBank/DDBJ databases">
        <title>Genome sequence and assembly of Adhaeribacter sp.</title>
        <authorList>
            <person name="Chhetri G."/>
        </authorList>
    </citation>
    <scope>NUCLEOTIDE SEQUENCE [LARGE SCALE GENOMIC DNA]</scope>
    <source>
        <strain evidence="3 4">DK36</strain>
    </source>
</reference>
<dbReference type="Pfam" id="PF13573">
    <property type="entry name" value="SprB"/>
    <property type="match status" value="3"/>
</dbReference>
<dbReference type="InterPro" id="IPR026444">
    <property type="entry name" value="Secre_tail"/>
</dbReference>
<dbReference type="Proteomes" id="UP000323426">
    <property type="component" value="Unassembled WGS sequence"/>
</dbReference>
<dbReference type="PANTHER" id="PTHR22803">
    <property type="entry name" value="MANNOSE, PHOSPHOLIPASE, LECTIN RECEPTOR RELATED"/>
    <property type="match status" value="1"/>
</dbReference>
<dbReference type="EMBL" id="VWSF01000003">
    <property type="protein sequence ID" value="KAA5548332.1"/>
    <property type="molecule type" value="Genomic_DNA"/>
</dbReference>
<keyword evidence="1" id="KW-0732">Signal</keyword>
<sequence>MDNIFKHFFKLLTFLLFTNVAVAQDLCVQIANNDQLGSVNNNVSFSFSLESLLENDSDALDLASFTQPNNGTLSFDETTKMFTYTPAAGFAGPVNFNYTLKRAQETRLGPPLIINGEEHYYEPLEFDYRATWEDAMAQAASKSYNGSSGYLATITSAAENEFIQEIVSKITLRNPYVWLGANDKAEEGVWRWATGPEAGMLFNYNNWAKDEPNDKRGEDYLAISTDGKWNDVSNEGPSPYFPYTYLVEYGSSENCNAGLTASVSFLLNPTVPNEGNGCNLALTTTTMQAEPWWPMWGVMNGAGSIDLTVTGGTAPYTYKWNAGVTTQDISAASPGLYTVMVTDAAGCSAMTSVYVGHKNNPLILTSSHIDATMGGGMDGSVDLSVIGGTGPYTFVWSNGATTEDLTMVAAGTYSVTVMDAMGKQGMTSVMVGERGMPLTLSIVHQDVMKVGGYGSIDLSIMGGVAPYSILWNAGSRNEDLPQVTPGMYMVTVTDAVGATATASVHVAGFGIPAIAGRKGEPGREISLNPVKEVGLAAYPNPTTDRATISFNLAETGNYTLDLFDIRGAKVKNIASGKGQVDQQLSVELNVPSQTKGVYLIRLVSDKQVITKRILFKQ</sequence>
<dbReference type="PROSITE" id="PS50041">
    <property type="entry name" value="C_TYPE_LECTIN_2"/>
    <property type="match status" value="1"/>
</dbReference>
<gene>
    <name evidence="3" type="ORF">F0145_06290</name>
</gene>
<evidence type="ECO:0000256" key="1">
    <source>
        <dbReference type="SAM" id="SignalP"/>
    </source>
</evidence>
<dbReference type="InterPro" id="IPR050111">
    <property type="entry name" value="C-type_lectin/snaclec_domain"/>
</dbReference>